<evidence type="ECO:0000256" key="5">
    <source>
        <dbReference type="ARBA" id="ARBA00022840"/>
    </source>
</evidence>
<dbReference type="SUPFAM" id="SSF52374">
    <property type="entry name" value="Nucleotidylyl transferase"/>
    <property type="match status" value="1"/>
</dbReference>
<evidence type="ECO:0000256" key="2">
    <source>
        <dbReference type="ARBA" id="ARBA00022490"/>
    </source>
</evidence>
<evidence type="ECO:0000256" key="10">
    <source>
        <dbReference type="RuleBase" id="RU363037"/>
    </source>
</evidence>
<dbReference type="PANTHER" id="PTHR43097:SF5">
    <property type="entry name" value="GLUTAMATE--TRNA LIGASE"/>
    <property type="match status" value="1"/>
</dbReference>
<comment type="subcellular location">
    <subcellularLocation>
        <location evidence="9">Cytoplasm</location>
    </subcellularLocation>
</comment>
<comment type="caution">
    <text evidence="9">Lacks conserved residue(s) required for the propagation of feature annotation.</text>
</comment>
<dbReference type="HAMAP" id="MF_00126">
    <property type="entry name" value="Gln_tRNA_synth"/>
    <property type="match status" value="1"/>
</dbReference>
<dbReference type="InterPro" id="IPR020056">
    <property type="entry name" value="Rbsml_bL25/Gln-tRNA_synth_N"/>
</dbReference>
<dbReference type="InterPro" id="IPR014729">
    <property type="entry name" value="Rossmann-like_a/b/a_fold"/>
</dbReference>
<gene>
    <name evidence="9" type="primary">glnS</name>
    <name evidence="15" type="ORF">ACFQNJ_06775</name>
</gene>
<dbReference type="InterPro" id="IPR020059">
    <property type="entry name" value="Glu/Gln-tRNA-synth_Ib_codon-bd"/>
</dbReference>
<protein>
    <recommendedName>
        <fullName evidence="9">Glutamine--tRNA ligase</fullName>
        <ecNumber evidence="9">6.1.1.18</ecNumber>
    </recommendedName>
    <alternativeName>
        <fullName evidence="9">Glutaminyl-tRNA synthetase</fullName>
        <shortName evidence="9">GlnRS</shortName>
    </alternativeName>
</protein>
<dbReference type="InterPro" id="IPR020058">
    <property type="entry name" value="Glu/Gln-tRNA-synth_Ib_cat-dom"/>
</dbReference>
<dbReference type="GO" id="GO:0016874">
    <property type="term" value="F:ligase activity"/>
    <property type="evidence" value="ECO:0007669"/>
    <property type="project" value="UniProtKB-KW"/>
</dbReference>
<evidence type="ECO:0000259" key="13">
    <source>
        <dbReference type="Pfam" id="PF03950"/>
    </source>
</evidence>
<dbReference type="InterPro" id="IPR001412">
    <property type="entry name" value="aa-tRNA-synth_I_CS"/>
</dbReference>
<proteinExistence type="inferred from homology"/>
<dbReference type="Pfam" id="PF00749">
    <property type="entry name" value="tRNA-synt_1c"/>
    <property type="match status" value="1"/>
</dbReference>
<comment type="catalytic activity">
    <reaction evidence="8 9">
        <text>tRNA(Gln) + L-glutamine + ATP = L-glutaminyl-tRNA(Gln) + AMP + diphosphate</text>
        <dbReference type="Rhea" id="RHEA:20121"/>
        <dbReference type="Rhea" id="RHEA-COMP:9662"/>
        <dbReference type="Rhea" id="RHEA-COMP:9681"/>
        <dbReference type="ChEBI" id="CHEBI:30616"/>
        <dbReference type="ChEBI" id="CHEBI:33019"/>
        <dbReference type="ChEBI" id="CHEBI:58359"/>
        <dbReference type="ChEBI" id="CHEBI:78442"/>
        <dbReference type="ChEBI" id="CHEBI:78521"/>
        <dbReference type="ChEBI" id="CHEBI:456215"/>
        <dbReference type="EC" id="6.1.1.18"/>
    </reaction>
</comment>
<feature type="domain" description="tRNA synthetases class I (E and Q) anti-codon binding" evidence="14">
    <location>
        <begin position="522"/>
        <end position="594"/>
    </location>
</feature>
<organism evidence="15 16">
    <name type="scientific">Hydrogenophaga bisanensis</name>
    <dbReference type="NCBI Taxonomy" id="439611"/>
    <lineage>
        <taxon>Bacteria</taxon>
        <taxon>Pseudomonadati</taxon>
        <taxon>Pseudomonadota</taxon>
        <taxon>Betaproteobacteria</taxon>
        <taxon>Burkholderiales</taxon>
        <taxon>Comamonadaceae</taxon>
        <taxon>Hydrogenophaga</taxon>
    </lineage>
</organism>
<evidence type="ECO:0000259" key="14">
    <source>
        <dbReference type="Pfam" id="PF20974"/>
    </source>
</evidence>
<feature type="domain" description="Glutamyl/glutaminyl-tRNA synthetase class Ib catalytic" evidence="12">
    <location>
        <begin position="66"/>
        <end position="389"/>
    </location>
</feature>
<feature type="compositionally biased region" description="Low complexity" evidence="11">
    <location>
        <begin position="1"/>
        <end position="18"/>
    </location>
</feature>
<dbReference type="InterPro" id="IPR011035">
    <property type="entry name" value="Ribosomal_bL25/Gln-tRNA_synth"/>
</dbReference>
<dbReference type="PANTHER" id="PTHR43097">
    <property type="entry name" value="GLUTAMINE-TRNA LIGASE"/>
    <property type="match status" value="1"/>
</dbReference>
<evidence type="ECO:0000256" key="3">
    <source>
        <dbReference type="ARBA" id="ARBA00022598"/>
    </source>
</evidence>
<sequence length="618" mass="69131">MSSNTTQNPNKNNTPAAAEGEEHKVSNFLRQIIEKDLATGTYAQRQWGGGPGDAAFHDAGQPDPAKIRTRFPPEPNGYLHVGHAKSICLNFGLARDYGGVCHMRFDDTNPEKEEKEYVDSILDAVQWLGFNWESNFNGKQESHLYYASNYFDFMYRAAEYLITAGHAYVDEQTAEEMRVNRGDFGKPGVDSPFRARTPDENLARFREMRDGKLADGAAVLRAKISMQSPNINMRDPAIYRIRRATHHNTGDAWCIYPMYTFAHPIEDALEQITHSICTLEFEDQRPFYDWLMERLIEGGLLKAPPPRQYEFARLNLTYVITSKRKLAQLVNEKKVSGWDDPRMPTIVGLRRRGYTPEAIQLFAERIGVTKADSWIDYSTLEGCLREDLENKAHRGMAVLDPVKLVLTNWAEVFGSDGYTEDCTQPALPHSAIAEGQTPPPDRVFKIGKDVWIEREDFEEVPPKGYKRLFPGNMVRLKGGYVIECTGCAKDADGTVTEVHAKVIAGTKSGTPGADSVKAKAAITWVGAADGVSAEVRLYDRLFTDPQPDAGGKNFLDALNPDSLKVVTAYVEPSLAAAKQDQKFQFERHGYFVADRADHGVGGKVVFNRVTGLKDSWGK</sequence>
<name>A0ABW2R7Z3_9BURK</name>
<comment type="subunit">
    <text evidence="9">Monomer.</text>
</comment>
<feature type="binding site" evidence="9">
    <location>
        <begin position="313"/>
        <end position="314"/>
    </location>
    <ligand>
        <name>ATP</name>
        <dbReference type="ChEBI" id="CHEBI:30616"/>
    </ligand>
</feature>
<dbReference type="Pfam" id="PF20974">
    <property type="entry name" value="tRNA-synt_1c_C2"/>
    <property type="match status" value="1"/>
</dbReference>
<dbReference type="Pfam" id="PF03950">
    <property type="entry name" value="tRNA-synt_1c_C"/>
    <property type="match status" value="1"/>
</dbReference>
<dbReference type="InterPro" id="IPR022861">
    <property type="entry name" value="Gln_tRNA_ligase_bac"/>
</dbReference>
<dbReference type="EC" id="6.1.1.18" evidence="9"/>
<comment type="caution">
    <text evidence="15">The sequence shown here is derived from an EMBL/GenBank/DDBJ whole genome shotgun (WGS) entry which is preliminary data.</text>
</comment>
<feature type="binding site" evidence="9">
    <location>
        <begin position="74"/>
        <end position="76"/>
    </location>
    <ligand>
        <name>ATP</name>
        <dbReference type="ChEBI" id="CHEBI:30616"/>
    </ligand>
</feature>
<reference evidence="16" key="1">
    <citation type="journal article" date="2019" name="Int. J. Syst. Evol. Microbiol.">
        <title>The Global Catalogue of Microorganisms (GCM) 10K type strain sequencing project: providing services to taxonomists for standard genome sequencing and annotation.</title>
        <authorList>
            <consortium name="The Broad Institute Genomics Platform"/>
            <consortium name="The Broad Institute Genome Sequencing Center for Infectious Disease"/>
            <person name="Wu L."/>
            <person name="Ma J."/>
        </authorList>
    </citation>
    <scope>NUCLEOTIDE SEQUENCE [LARGE SCALE GENOMIC DNA]</scope>
    <source>
        <strain evidence="16">CCUG 54518</strain>
    </source>
</reference>
<keyword evidence="6 9" id="KW-0648">Protein biosynthesis</keyword>
<evidence type="ECO:0000256" key="8">
    <source>
        <dbReference type="ARBA" id="ARBA00048270"/>
    </source>
</evidence>
<keyword evidence="16" id="KW-1185">Reference proteome</keyword>
<evidence type="ECO:0000256" key="1">
    <source>
        <dbReference type="ARBA" id="ARBA00005594"/>
    </source>
</evidence>
<keyword evidence="3 9" id="KW-0436">Ligase</keyword>
<keyword evidence="7 9" id="KW-0030">Aminoacyl-tRNA synthetase</keyword>
<comment type="similarity">
    <text evidence="1 9 10">Belongs to the class-I aminoacyl-tRNA synthetase family.</text>
</comment>
<dbReference type="Gene3D" id="2.40.240.10">
    <property type="entry name" value="Ribosomal Protein L25, Chain P"/>
    <property type="match status" value="2"/>
</dbReference>
<dbReference type="InterPro" id="IPR050132">
    <property type="entry name" value="Gln/Glu-tRNA_Ligase"/>
</dbReference>
<dbReference type="EMBL" id="JBHTBX010000003">
    <property type="protein sequence ID" value="MFC7434213.1"/>
    <property type="molecule type" value="Genomic_DNA"/>
</dbReference>
<feature type="short sequence motif" description="'KMSKS' region" evidence="9">
    <location>
        <begin position="320"/>
        <end position="324"/>
    </location>
</feature>
<keyword evidence="4 9" id="KW-0547">Nucleotide-binding</keyword>
<dbReference type="InterPro" id="IPR049437">
    <property type="entry name" value="tRNA-synt_1c_C2"/>
</dbReference>
<feature type="binding site" evidence="9">
    <location>
        <position position="259"/>
    </location>
    <ligand>
        <name>L-glutamine</name>
        <dbReference type="ChEBI" id="CHEBI:58359"/>
    </ligand>
</feature>
<keyword evidence="5 9" id="KW-0067">ATP-binding</keyword>
<dbReference type="PROSITE" id="PS00178">
    <property type="entry name" value="AA_TRNA_LIGASE_I"/>
    <property type="match status" value="1"/>
</dbReference>
<dbReference type="InterPro" id="IPR004514">
    <property type="entry name" value="Gln-tRNA-synth"/>
</dbReference>
<feature type="binding site" evidence="9">
    <location>
        <position position="278"/>
    </location>
    <ligand>
        <name>ATP</name>
        <dbReference type="ChEBI" id="CHEBI:30616"/>
    </ligand>
</feature>
<feature type="binding site" evidence="9">
    <location>
        <position position="106"/>
    </location>
    <ligand>
        <name>L-glutamine</name>
        <dbReference type="ChEBI" id="CHEBI:58359"/>
    </ligand>
</feature>
<evidence type="ECO:0000256" key="11">
    <source>
        <dbReference type="SAM" id="MobiDB-lite"/>
    </source>
</evidence>
<dbReference type="Proteomes" id="UP001596495">
    <property type="component" value="Unassembled WGS sequence"/>
</dbReference>
<evidence type="ECO:0000256" key="9">
    <source>
        <dbReference type="HAMAP-Rule" id="MF_00126"/>
    </source>
</evidence>
<dbReference type="RefSeq" id="WP_382255258.1">
    <property type="nucleotide sequence ID" value="NZ_JBHTBX010000003.1"/>
</dbReference>
<dbReference type="InterPro" id="IPR000924">
    <property type="entry name" value="Glu/Gln-tRNA-synth"/>
</dbReference>
<dbReference type="NCBIfam" id="TIGR00440">
    <property type="entry name" value="glnS"/>
    <property type="match status" value="1"/>
</dbReference>
<dbReference type="PRINTS" id="PR00987">
    <property type="entry name" value="TRNASYNTHGLU"/>
</dbReference>
<evidence type="ECO:0000256" key="4">
    <source>
        <dbReference type="ARBA" id="ARBA00022741"/>
    </source>
</evidence>
<dbReference type="SUPFAM" id="SSF50715">
    <property type="entry name" value="Ribosomal protein L25-like"/>
    <property type="match status" value="1"/>
</dbReference>
<accession>A0ABW2R7Z3</accession>
<evidence type="ECO:0000259" key="12">
    <source>
        <dbReference type="Pfam" id="PF00749"/>
    </source>
</evidence>
<evidence type="ECO:0000313" key="15">
    <source>
        <dbReference type="EMBL" id="MFC7434213.1"/>
    </source>
</evidence>
<evidence type="ECO:0000256" key="6">
    <source>
        <dbReference type="ARBA" id="ARBA00022917"/>
    </source>
</evidence>
<feature type="region of interest" description="Disordered" evidence="11">
    <location>
        <begin position="1"/>
        <end position="25"/>
    </location>
</feature>
<dbReference type="NCBIfam" id="NF011291">
    <property type="entry name" value="PRK14703.1"/>
    <property type="match status" value="1"/>
</dbReference>
<feature type="domain" description="Glutamyl/glutaminyl-tRNA synthetase class Ib anti-codon binding" evidence="13">
    <location>
        <begin position="392"/>
        <end position="502"/>
    </location>
</feature>
<keyword evidence="2 9" id="KW-0963">Cytoplasm</keyword>
<evidence type="ECO:0000313" key="16">
    <source>
        <dbReference type="Proteomes" id="UP001596495"/>
    </source>
</evidence>
<evidence type="ECO:0000256" key="7">
    <source>
        <dbReference type="ARBA" id="ARBA00023146"/>
    </source>
</evidence>
<dbReference type="Gene3D" id="3.40.50.620">
    <property type="entry name" value="HUPs"/>
    <property type="match status" value="1"/>
</dbReference>